<keyword evidence="2" id="KW-1185">Reference proteome</keyword>
<evidence type="ECO:0000313" key="2">
    <source>
        <dbReference type="Proteomes" id="UP001497516"/>
    </source>
</evidence>
<gene>
    <name evidence="1" type="ORF">LTRI10_LOCUS23862</name>
</gene>
<organism evidence="1 2">
    <name type="scientific">Linum trigynum</name>
    <dbReference type="NCBI Taxonomy" id="586398"/>
    <lineage>
        <taxon>Eukaryota</taxon>
        <taxon>Viridiplantae</taxon>
        <taxon>Streptophyta</taxon>
        <taxon>Embryophyta</taxon>
        <taxon>Tracheophyta</taxon>
        <taxon>Spermatophyta</taxon>
        <taxon>Magnoliopsida</taxon>
        <taxon>eudicotyledons</taxon>
        <taxon>Gunneridae</taxon>
        <taxon>Pentapetalae</taxon>
        <taxon>rosids</taxon>
        <taxon>fabids</taxon>
        <taxon>Malpighiales</taxon>
        <taxon>Linaceae</taxon>
        <taxon>Linum</taxon>
    </lineage>
</organism>
<protein>
    <submittedName>
        <fullName evidence="1">Uncharacterized protein</fullName>
    </submittedName>
</protein>
<name>A0AAV2E9S0_9ROSI</name>
<dbReference type="Proteomes" id="UP001497516">
    <property type="component" value="Chromosome 4"/>
</dbReference>
<proteinExistence type="predicted"/>
<accession>A0AAV2E9S0</accession>
<dbReference type="EMBL" id="OZ034817">
    <property type="protein sequence ID" value="CAL1382544.1"/>
    <property type="molecule type" value="Genomic_DNA"/>
</dbReference>
<evidence type="ECO:0000313" key="1">
    <source>
        <dbReference type="EMBL" id="CAL1382544.1"/>
    </source>
</evidence>
<sequence>MTCFSFPVFSTTFEYRILLAHSTMEHRPPMERDPSERPPPPPDHCLNEISEISSMEGTLRDYPIVFVDAGFPDCLRPTSRHAAEEV</sequence>
<dbReference type="AlphaFoldDB" id="A0AAV2E9S0"/>
<reference evidence="1 2" key="1">
    <citation type="submission" date="2024-04" db="EMBL/GenBank/DDBJ databases">
        <authorList>
            <person name="Fracassetti M."/>
        </authorList>
    </citation>
    <scope>NUCLEOTIDE SEQUENCE [LARGE SCALE GENOMIC DNA]</scope>
</reference>